<organism evidence="2 3">
    <name type="scientific">Planktothrix agardhii</name>
    <name type="common">Oscillatoria agardhii</name>
    <dbReference type="NCBI Taxonomy" id="1160"/>
    <lineage>
        <taxon>Bacteria</taxon>
        <taxon>Bacillati</taxon>
        <taxon>Cyanobacteriota</taxon>
        <taxon>Cyanophyceae</taxon>
        <taxon>Oscillatoriophycideae</taxon>
        <taxon>Oscillatoriales</taxon>
        <taxon>Microcoleaceae</taxon>
        <taxon>Planktothrix</taxon>
    </lineage>
</organism>
<name>A0AAD1V6Q5_PLAAG</name>
<dbReference type="AlphaFoldDB" id="A0AAD1V6Q5"/>
<dbReference type="EMBL" id="LR882963">
    <property type="protein sequence ID" value="CAD5960984.1"/>
    <property type="molecule type" value="Genomic_DNA"/>
</dbReference>
<evidence type="ECO:0000313" key="3">
    <source>
        <dbReference type="Proteomes" id="UP001153761"/>
    </source>
</evidence>
<proteinExistence type="predicted"/>
<reference evidence="2" key="1">
    <citation type="submission" date="2020-09" db="EMBL/GenBank/DDBJ databases">
        <authorList>
            <person name="Blom J."/>
        </authorList>
    </citation>
    <scope>NUCLEOTIDE SEQUENCE</scope>
    <source>
        <strain evidence="2">No.66</strain>
    </source>
</reference>
<evidence type="ECO:0000313" key="1">
    <source>
        <dbReference type="EMBL" id="CAD5960984.1"/>
    </source>
</evidence>
<gene>
    <name evidence="1" type="ORF">PANO66_03283</name>
    <name evidence="2" type="ORF">PANO66_03314</name>
</gene>
<accession>A0AAD1V6Q5</accession>
<dbReference type="Proteomes" id="UP001153761">
    <property type="component" value="Chromosome"/>
</dbReference>
<protein>
    <submittedName>
        <fullName evidence="2">Uncharacterized protein</fullName>
    </submittedName>
</protein>
<dbReference type="RefSeq" id="WP_227381449.1">
    <property type="nucleotide sequence ID" value="NZ_LR882963.1"/>
</dbReference>
<evidence type="ECO:0000313" key="2">
    <source>
        <dbReference type="EMBL" id="CAD5961455.1"/>
    </source>
</evidence>
<sequence>MLQAKSLTELPSETLTFKEIVQEFLDETYHQLEEENINPAIKTQVEDIWEMLDAIVEYL</sequence>
<dbReference type="EMBL" id="LR882963">
    <property type="protein sequence ID" value="CAD5961455.1"/>
    <property type="molecule type" value="Genomic_DNA"/>
</dbReference>